<feature type="compositionally biased region" description="Polar residues" evidence="1">
    <location>
        <begin position="116"/>
        <end position="129"/>
    </location>
</feature>
<protein>
    <submittedName>
        <fullName evidence="2">Uncharacterized protein</fullName>
    </submittedName>
</protein>
<gene>
    <name evidence="2" type="ORF">V6N12_031199</name>
</gene>
<feature type="compositionally biased region" description="Polar residues" evidence="1">
    <location>
        <begin position="42"/>
        <end position="52"/>
    </location>
</feature>
<dbReference type="Proteomes" id="UP001472677">
    <property type="component" value="Unassembled WGS sequence"/>
</dbReference>
<evidence type="ECO:0000313" key="2">
    <source>
        <dbReference type="EMBL" id="KAK8554230.1"/>
    </source>
</evidence>
<sequence length="141" mass="15242">MQLKGSDGVKTEAKGQPRGLQYQFFSFPVRSSIPRVRPDPNNAMQLTNSAYSSLHPRGPTSLSNDGQSPGESVHGLHRSTGRGFEDNSTEDWGQFVPIISRVMISGQNADVTNDATTGSVDCTQGTTNSQRDETTGILQLE</sequence>
<organism evidence="2 3">
    <name type="scientific">Hibiscus sabdariffa</name>
    <name type="common">roselle</name>
    <dbReference type="NCBI Taxonomy" id="183260"/>
    <lineage>
        <taxon>Eukaryota</taxon>
        <taxon>Viridiplantae</taxon>
        <taxon>Streptophyta</taxon>
        <taxon>Embryophyta</taxon>
        <taxon>Tracheophyta</taxon>
        <taxon>Spermatophyta</taxon>
        <taxon>Magnoliopsida</taxon>
        <taxon>eudicotyledons</taxon>
        <taxon>Gunneridae</taxon>
        <taxon>Pentapetalae</taxon>
        <taxon>rosids</taxon>
        <taxon>malvids</taxon>
        <taxon>Malvales</taxon>
        <taxon>Malvaceae</taxon>
        <taxon>Malvoideae</taxon>
        <taxon>Hibiscus</taxon>
    </lineage>
</organism>
<comment type="caution">
    <text evidence="2">The sequence shown here is derived from an EMBL/GenBank/DDBJ whole genome shotgun (WGS) entry which is preliminary data.</text>
</comment>
<proteinExistence type="predicted"/>
<name>A0ABR2E892_9ROSI</name>
<keyword evidence="3" id="KW-1185">Reference proteome</keyword>
<reference evidence="2 3" key="1">
    <citation type="journal article" date="2024" name="G3 (Bethesda)">
        <title>Genome assembly of Hibiscus sabdariffa L. provides insights into metabolisms of medicinal natural products.</title>
        <authorList>
            <person name="Kim T."/>
        </authorList>
    </citation>
    <scope>NUCLEOTIDE SEQUENCE [LARGE SCALE GENOMIC DNA]</scope>
    <source>
        <strain evidence="2">TK-2024</strain>
        <tissue evidence="2">Old leaves</tissue>
    </source>
</reference>
<feature type="compositionally biased region" description="Polar residues" evidence="1">
    <location>
        <begin position="60"/>
        <end position="70"/>
    </location>
</feature>
<feature type="region of interest" description="Disordered" evidence="1">
    <location>
        <begin position="1"/>
        <end position="90"/>
    </location>
</feature>
<accession>A0ABR2E892</accession>
<evidence type="ECO:0000313" key="3">
    <source>
        <dbReference type="Proteomes" id="UP001472677"/>
    </source>
</evidence>
<dbReference type="EMBL" id="JBBPBM010000019">
    <property type="protein sequence ID" value="KAK8554230.1"/>
    <property type="molecule type" value="Genomic_DNA"/>
</dbReference>
<feature type="region of interest" description="Disordered" evidence="1">
    <location>
        <begin position="116"/>
        <end position="141"/>
    </location>
</feature>
<evidence type="ECO:0000256" key="1">
    <source>
        <dbReference type="SAM" id="MobiDB-lite"/>
    </source>
</evidence>